<sequence>MRVPRHARGERENLRRMNDALQRPRCEWPAISYLIFFFFFSVITAQLRINEITFTRARARGRRSDLRDQNINSVALIPSPARATILARRLTSLYEALRVLRRASSVIRRRIQITTLVHLLTLRPYAMQSQ</sequence>
<dbReference type="Proteomes" id="UP001430953">
    <property type="component" value="Unassembled WGS sequence"/>
</dbReference>
<reference evidence="2 3" key="1">
    <citation type="submission" date="2023-03" db="EMBL/GenBank/DDBJ databases">
        <title>High recombination rates correlate with genetic variation in Cardiocondyla obscurior ants.</title>
        <authorList>
            <person name="Errbii M."/>
        </authorList>
    </citation>
    <scope>NUCLEOTIDE SEQUENCE [LARGE SCALE GENOMIC DNA]</scope>
    <source>
        <strain evidence="2">Alpha-2009</strain>
        <tissue evidence="2">Whole body</tissue>
    </source>
</reference>
<feature type="transmembrane region" description="Helical" evidence="1">
    <location>
        <begin position="30"/>
        <end position="49"/>
    </location>
</feature>
<keyword evidence="1" id="KW-0472">Membrane</keyword>
<comment type="caution">
    <text evidence="2">The sequence shown here is derived from an EMBL/GenBank/DDBJ whole genome shotgun (WGS) entry which is preliminary data.</text>
</comment>
<protein>
    <submittedName>
        <fullName evidence="2">Uncharacterized protein</fullName>
    </submittedName>
</protein>
<keyword evidence="1" id="KW-0812">Transmembrane</keyword>
<evidence type="ECO:0000256" key="1">
    <source>
        <dbReference type="SAM" id="Phobius"/>
    </source>
</evidence>
<dbReference type="AlphaFoldDB" id="A0AAW2GJL1"/>
<name>A0AAW2GJL1_9HYME</name>
<accession>A0AAW2GJL1</accession>
<gene>
    <name evidence="2" type="ORF">PUN28_005263</name>
</gene>
<evidence type="ECO:0000313" key="3">
    <source>
        <dbReference type="Proteomes" id="UP001430953"/>
    </source>
</evidence>
<keyword evidence="1" id="KW-1133">Transmembrane helix</keyword>
<keyword evidence="3" id="KW-1185">Reference proteome</keyword>
<evidence type="ECO:0000313" key="2">
    <source>
        <dbReference type="EMBL" id="KAL0126780.1"/>
    </source>
</evidence>
<organism evidence="2 3">
    <name type="scientific">Cardiocondyla obscurior</name>
    <dbReference type="NCBI Taxonomy" id="286306"/>
    <lineage>
        <taxon>Eukaryota</taxon>
        <taxon>Metazoa</taxon>
        <taxon>Ecdysozoa</taxon>
        <taxon>Arthropoda</taxon>
        <taxon>Hexapoda</taxon>
        <taxon>Insecta</taxon>
        <taxon>Pterygota</taxon>
        <taxon>Neoptera</taxon>
        <taxon>Endopterygota</taxon>
        <taxon>Hymenoptera</taxon>
        <taxon>Apocrita</taxon>
        <taxon>Aculeata</taxon>
        <taxon>Formicoidea</taxon>
        <taxon>Formicidae</taxon>
        <taxon>Myrmicinae</taxon>
        <taxon>Cardiocondyla</taxon>
    </lineage>
</organism>
<proteinExistence type="predicted"/>
<dbReference type="EMBL" id="JADYXP020000004">
    <property type="protein sequence ID" value="KAL0126780.1"/>
    <property type="molecule type" value="Genomic_DNA"/>
</dbReference>